<keyword evidence="3" id="KW-1185">Reference proteome</keyword>
<dbReference type="EMBL" id="OOIL02002066">
    <property type="protein sequence ID" value="VFQ80090.1"/>
    <property type="molecule type" value="Genomic_DNA"/>
</dbReference>
<evidence type="ECO:0000313" key="2">
    <source>
        <dbReference type="EMBL" id="VFQ80090.1"/>
    </source>
</evidence>
<organism evidence="2 3">
    <name type="scientific">Cuscuta campestris</name>
    <dbReference type="NCBI Taxonomy" id="132261"/>
    <lineage>
        <taxon>Eukaryota</taxon>
        <taxon>Viridiplantae</taxon>
        <taxon>Streptophyta</taxon>
        <taxon>Embryophyta</taxon>
        <taxon>Tracheophyta</taxon>
        <taxon>Spermatophyta</taxon>
        <taxon>Magnoliopsida</taxon>
        <taxon>eudicotyledons</taxon>
        <taxon>Gunneridae</taxon>
        <taxon>Pentapetalae</taxon>
        <taxon>asterids</taxon>
        <taxon>lamiids</taxon>
        <taxon>Solanales</taxon>
        <taxon>Convolvulaceae</taxon>
        <taxon>Cuscuteae</taxon>
        <taxon>Cuscuta</taxon>
        <taxon>Cuscuta subgen. Grammica</taxon>
        <taxon>Cuscuta sect. Cleistogrammica</taxon>
    </lineage>
</organism>
<name>A0A484LU56_9ASTE</name>
<dbReference type="Proteomes" id="UP000595140">
    <property type="component" value="Unassembled WGS sequence"/>
</dbReference>
<feature type="region of interest" description="Disordered" evidence="1">
    <location>
        <begin position="1"/>
        <end position="25"/>
    </location>
</feature>
<evidence type="ECO:0000313" key="3">
    <source>
        <dbReference type="Proteomes" id="UP000595140"/>
    </source>
</evidence>
<proteinExistence type="predicted"/>
<accession>A0A484LU56</accession>
<protein>
    <submittedName>
        <fullName evidence="2">Uncharacterized protein</fullName>
    </submittedName>
</protein>
<reference evidence="2 3" key="1">
    <citation type="submission" date="2018-04" db="EMBL/GenBank/DDBJ databases">
        <authorList>
            <person name="Vogel A."/>
        </authorList>
    </citation>
    <scope>NUCLEOTIDE SEQUENCE [LARGE SCALE GENOMIC DNA]</scope>
</reference>
<gene>
    <name evidence="2" type="ORF">CCAM_LOCUS21866</name>
</gene>
<sequence length="117" mass="11652">MVADAGVQWRGGSSSQKSRTEEQLRATAAGGLAAVQLDGDGQRLAALQPDGGGRPTLAVQATTAARRLGTVVGGAGPGGERRTSGEGEAAAIGWGRATGDERRLAQATPAWSNGRGG</sequence>
<evidence type="ECO:0000256" key="1">
    <source>
        <dbReference type="SAM" id="MobiDB-lite"/>
    </source>
</evidence>
<feature type="region of interest" description="Disordered" evidence="1">
    <location>
        <begin position="95"/>
        <end position="117"/>
    </location>
</feature>
<dbReference type="AlphaFoldDB" id="A0A484LU56"/>